<dbReference type="GeneID" id="30200647"/>
<evidence type="ECO:0000313" key="1">
    <source>
        <dbReference type="EMBL" id="ODQ60031.1"/>
    </source>
</evidence>
<sequence length="330" mass="37975">MKPSSTCLKHYSRSIFNPKNYRPHTIYESLPFTPKSLLCINTPTRIDTASSQLLVLTKKYPNLQIVSVTLDMKYVHAIGEVWFDELIGIESMYFSNKLWPDDTKFSAWIHNNKIDLNLSINLHNFKAKLFYNMIVKNPSSLKFSNYLSHLEISLPFDEKTTKFQIKSQLKPLTPRLKITSEIKDRCFIKSFNNKNAFLMFELLQKQNEEPGKEYKYVLEISSLSKTERFELFPIPSTRSLFILNRNVDFLPNDKLYARILQNCVNDVKFPKVNNGLVIDCFDMSNTDLRSSGEDVVVENSVIIGSGSGGFHVDDVAFASFGDYVKVESVQ</sequence>
<proteinExistence type="predicted"/>
<dbReference type="OrthoDB" id="4080562at2759"/>
<dbReference type="EMBL" id="KV454210">
    <property type="protein sequence ID" value="ODQ60031.1"/>
    <property type="molecule type" value="Genomic_DNA"/>
</dbReference>
<organism evidence="1 2">
    <name type="scientific">Wickerhamomyces anomalus (strain ATCC 58044 / CBS 1984 / NCYC 433 / NRRL Y-366-8)</name>
    <name type="common">Yeast</name>
    <name type="synonym">Hansenula anomala</name>
    <dbReference type="NCBI Taxonomy" id="683960"/>
    <lineage>
        <taxon>Eukaryota</taxon>
        <taxon>Fungi</taxon>
        <taxon>Dikarya</taxon>
        <taxon>Ascomycota</taxon>
        <taxon>Saccharomycotina</taxon>
        <taxon>Saccharomycetes</taxon>
        <taxon>Phaffomycetales</taxon>
        <taxon>Wickerhamomycetaceae</taxon>
        <taxon>Wickerhamomyces</taxon>
    </lineage>
</organism>
<gene>
    <name evidence="1" type="ORF">WICANDRAFT_62599</name>
</gene>
<dbReference type="AlphaFoldDB" id="A0A1E3P3G9"/>
<dbReference type="Proteomes" id="UP000094112">
    <property type="component" value="Unassembled WGS sequence"/>
</dbReference>
<name>A0A1E3P3G9_WICAA</name>
<evidence type="ECO:0000313" key="2">
    <source>
        <dbReference type="Proteomes" id="UP000094112"/>
    </source>
</evidence>
<dbReference type="RefSeq" id="XP_019039238.1">
    <property type="nucleotide sequence ID" value="XM_019183401.1"/>
</dbReference>
<protein>
    <submittedName>
        <fullName evidence="1">Uncharacterized protein</fullName>
    </submittedName>
</protein>
<reference evidence="1 2" key="1">
    <citation type="journal article" date="2016" name="Proc. Natl. Acad. Sci. U.S.A.">
        <title>Comparative genomics of biotechnologically important yeasts.</title>
        <authorList>
            <person name="Riley R."/>
            <person name="Haridas S."/>
            <person name="Wolfe K.H."/>
            <person name="Lopes M.R."/>
            <person name="Hittinger C.T."/>
            <person name="Goeker M."/>
            <person name="Salamov A.A."/>
            <person name="Wisecaver J.H."/>
            <person name="Long T.M."/>
            <person name="Calvey C.H."/>
            <person name="Aerts A.L."/>
            <person name="Barry K.W."/>
            <person name="Choi C."/>
            <person name="Clum A."/>
            <person name="Coughlan A.Y."/>
            <person name="Deshpande S."/>
            <person name="Douglass A.P."/>
            <person name="Hanson S.J."/>
            <person name="Klenk H.-P."/>
            <person name="LaButti K.M."/>
            <person name="Lapidus A."/>
            <person name="Lindquist E.A."/>
            <person name="Lipzen A.M."/>
            <person name="Meier-Kolthoff J.P."/>
            <person name="Ohm R.A."/>
            <person name="Otillar R.P."/>
            <person name="Pangilinan J.L."/>
            <person name="Peng Y."/>
            <person name="Rokas A."/>
            <person name="Rosa C.A."/>
            <person name="Scheuner C."/>
            <person name="Sibirny A.A."/>
            <person name="Slot J.C."/>
            <person name="Stielow J.B."/>
            <person name="Sun H."/>
            <person name="Kurtzman C.P."/>
            <person name="Blackwell M."/>
            <person name="Grigoriev I.V."/>
            <person name="Jeffries T.W."/>
        </authorList>
    </citation>
    <scope>NUCLEOTIDE SEQUENCE [LARGE SCALE GENOMIC DNA]</scope>
    <source>
        <strain evidence="2">ATCC 58044 / CBS 1984 / NCYC 433 / NRRL Y-366-8</strain>
    </source>
</reference>
<keyword evidence="2" id="KW-1185">Reference proteome</keyword>
<accession>A0A1E3P3G9</accession>